<name>A0A4V1XA71_9PEZI</name>
<evidence type="ECO:0000313" key="3">
    <source>
        <dbReference type="Proteomes" id="UP000293360"/>
    </source>
</evidence>
<protein>
    <submittedName>
        <fullName evidence="2">Uncharacterized protein</fullName>
    </submittedName>
</protein>
<organism evidence="2 3">
    <name type="scientific">Monosporascus ibericus</name>
    <dbReference type="NCBI Taxonomy" id="155417"/>
    <lineage>
        <taxon>Eukaryota</taxon>
        <taxon>Fungi</taxon>
        <taxon>Dikarya</taxon>
        <taxon>Ascomycota</taxon>
        <taxon>Pezizomycotina</taxon>
        <taxon>Sordariomycetes</taxon>
        <taxon>Xylariomycetidae</taxon>
        <taxon>Xylariales</taxon>
        <taxon>Xylariales incertae sedis</taxon>
        <taxon>Monosporascus</taxon>
    </lineage>
</organism>
<proteinExistence type="predicted"/>
<gene>
    <name evidence="2" type="ORF">DL764_006122</name>
</gene>
<dbReference type="Proteomes" id="UP000293360">
    <property type="component" value="Unassembled WGS sequence"/>
</dbReference>
<comment type="caution">
    <text evidence="2">The sequence shown here is derived from an EMBL/GenBank/DDBJ whole genome shotgun (WGS) entry which is preliminary data.</text>
</comment>
<reference evidence="2 3" key="1">
    <citation type="submission" date="2018-06" db="EMBL/GenBank/DDBJ databases">
        <title>Complete Genomes of Monosporascus.</title>
        <authorList>
            <person name="Robinson A.J."/>
            <person name="Natvig D.O."/>
        </authorList>
    </citation>
    <scope>NUCLEOTIDE SEQUENCE [LARGE SCALE GENOMIC DNA]</scope>
    <source>
        <strain evidence="2 3">CBS 110550</strain>
    </source>
</reference>
<dbReference type="AlphaFoldDB" id="A0A4V1XA71"/>
<evidence type="ECO:0000256" key="1">
    <source>
        <dbReference type="SAM" id="MobiDB-lite"/>
    </source>
</evidence>
<keyword evidence="3" id="KW-1185">Reference proteome</keyword>
<dbReference type="EMBL" id="QJNU01000351">
    <property type="protein sequence ID" value="RYP01729.1"/>
    <property type="molecule type" value="Genomic_DNA"/>
</dbReference>
<sequence>MHRLAMQGPMQPALPPLDAGRATLGTQVADAPAVALSFCFSGAQPRQGKASRDAYIGRPWVLDSSAPHAAATFHSTLSAGAGPWLGSPEARAHYQSVRIGELVD</sequence>
<feature type="region of interest" description="Disordered" evidence="1">
    <location>
        <begin position="1"/>
        <end position="20"/>
    </location>
</feature>
<accession>A0A4V1XA71</accession>
<evidence type="ECO:0000313" key="2">
    <source>
        <dbReference type="EMBL" id="RYP01729.1"/>
    </source>
</evidence>